<evidence type="ECO:0000256" key="3">
    <source>
        <dbReference type="ARBA" id="ARBA00004859"/>
    </source>
</evidence>
<comment type="similarity">
    <text evidence="4 12">Belongs to the class-I fumarase family.</text>
</comment>
<keyword evidence="8 12" id="KW-0479">Metal-binding</keyword>
<evidence type="ECO:0000313" key="16">
    <source>
        <dbReference type="Proteomes" id="UP000267268"/>
    </source>
</evidence>
<keyword evidence="6 12" id="KW-0004">4Fe-4S</keyword>
<dbReference type="GO" id="GO:0004333">
    <property type="term" value="F:fumarate hydratase activity"/>
    <property type="evidence" value="ECO:0007669"/>
    <property type="project" value="UniProtKB-UniRule"/>
</dbReference>
<organism evidence="15 16">
    <name type="scientific">Flammeovirga pectinis</name>
    <dbReference type="NCBI Taxonomy" id="2494373"/>
    <lineage>
        <taxon>Bacteria</taxon>
        <taxon>Pseudomonadati</taxon>
        <taxon>Bacteroidota</taxon>
        <taxon>Cytophagia</taxon>
        <taxon>Cytophagales</taxon>
        <taxon>Flammeovirgaceae</taxon>
        <taxon>Flammeovirga</taxon>
    </lineage>
</organism>
<dbReference type="InterPro" id="IPR036660">
    <property type="entry name" value="Fe-S_hydroAse_TtdB_cat_sf"/>
</dbReference>
<reference evidence="15 16" key="1">
    <citation type="submission" date="2018-12" db="EMBL/GenBank/DDBJ databases">
        <title>Flammeovirga pectinis sp. nov., isolated from the gut of the Korean scallop, Patinopecten yessoensis.</title>
        <authorList>
            <person name="Bae J.-W."/>
            <person name="Jeong Y.-S."/>
            <person name="Kang W."/>
        </authorList>
    </citation>
    <scope>NUCLEOTIDE SEQUENCE [LARGE SCALE GENOMIC DNA]</scope>
    <source>
        <strain evidence="15 16">L12M1</strain>
    </source>
</reference>
<dbReference type="PANTHER" id="PTHR30389">
    <property type="entry name" value="FUMARATE HYDRATASE-RELATED"/>
    <property type="match status" value="1"/>
</dbReference>
<evidence type="ECO:0000313" key="15">
    <source>
        <dbReference type="EMBL" id="AZQ64087.1"/>
    </source>
</evidence>
<evidence type="ECO:0000256" key="10">
    <source>
        <dbReference type="ARBA" id="ARBA00023014"/>
    </source>
</evidence>
<gene>
    <name evidence="15" type="ORF">EI427_18180</name>
</gene>
<comment type="pathway">
    <text evidence="3">Carbohydrate metabolism; tricarboxylic acid cycle; (S)-malate from fumarate: step 1/1.</text>
</comment>
<proteinExistence type="inferred from homology"/>
<evidence type="ECO:0000256" key="4">
    <source>
        <dbReference type="ARBA" id="ARBA00008876"/>
    </source>
</evidence>
<dbReference type="EMBL" id="CP034562">
    <property type="protein sequence ID" value="AZQ64087.1"/>
    <property type="molecule type" value="Genomic_DNA"/>
</dbReference>
<dbReference type="InterPro" id="IPR051208">
    <property type="entry name" value="Class-I_Fumarase/Tartrate_DH"/>
</dbReference>
<dbReference type="RefSeq" id="WP_126617434.1">
    <property type="nucleotide sequence ID" value="NZ_CP034562.1"/>
</dbReference>
<evidence type="ECO:0000256" key="2">
    <source>
        <dbReference type="ARBA" id="ARBA00001966"/>
    </source>
</evidence>
<dbReference type="Proteomes" id="UP000267268">
    <property type="component" value="Chromosome 1"/>
</dbReference>
<dbReference type="GO" id="GO:0006099">
    <property type="term" value="P:tricarboxylic acid cycle"/>
    <property type="evidence" value="ECO:0007669"/>
    <property type="project" value="UniProtKB-KW"/>
</dbReference>
<keyword evidence="7" id="KW-0816">Tricarboxylic acid cycle</keyword>
<name>A0A3S9P7C1_9BACT</name>
<dbReference type="Pfam" id="PF05681">
    <property type="entry name" value="Fumerase"/>
    <property type="match status" value="1"/>
</dbReference>
<dbReference type="KEGG" id="fll:EI427_18180"/>
<evidence type="ECO:0000256" key="6">
    <source>
        <dbReference type="ARBA" id="ARBA00022485"/>
    </source>
</evidence>
<dbReference type="Gene3D" id="3.20.130.10">
    <property type="entry name" value="Fe-S hydro-lyase, tartrate dehydratase beta-type, catalytic domain"/>
    <property type="match status" value="1"/>
</dbReference>
<dbReference type="GO" id="GO:0046872">
    <property type="term" value="F:metal ion binding"/>
    <property type="evidence" value="ECO:0007669"/>
    <property type="project" value="UniProtKB-UniRule"/>
</dbReference>
<sequence>MSDFFYQKPFPIQKDSTKYRLLTKDFVSTIEVEGKTFIKVDPKGLELLSKEAMADVSFYLRTAHLESVAKILEDPEASDNDRFVARTLLENAVVAAEGQLPSCQDTGTAIVMGKKGENVLTFSNDAEHLSKGIYDTYQSRNLRYSQVVPLTMTEEKNTGTNLPAQIDIYAEKGSEYEFLFMAKGGGSANKTFLYQQTKALLNEESLTAFVKDKLMTIGTAACPPYHLAFVVGGTSAEVNMATVKKASAGYYDHLPTEGNMGGQAFRDVEWEEKIQKICQESLIGAQFGGKYFTHDVKVIRLPRHAASCPVGIGVSCSADRNIKGKINADGIWLEDLERDPARLLPTEESQIDNPIDIDIDRPMDEVLAELSKYPIKTRLNLKGTLIVARDIAHARIKEMLDNGEAMPEYFKNHPIYYAGPAKTPEGMPSGSFGPTTAGRMDSYVGLFQQQRGSMIMLAKGNRSQQVTDSCKENGGFYLGSIGGPAAILAKENIKSVELVDFEDLGMEAVRKITIENFPAFIIVDDKGNDFFKAL</sequence>
<evidence type="ECO:0000259" key="13">
    <source>
        <dbReference type="Pfam" id="PF05681"/>
    </source>
</evidence>
<dbReference type="AlphaFoldDB" id="A0A3S9P7C1"/>
<evidence type="ECO:0000256" key="5">
    <source>
        <dbReference type="ARBA" id="ARBA00011738"/>
    </source>
</evidence>
<dbReference type="Pfam" id="PF05683">
    <property type="entry name" value="Fumerase_C"/>
    <property type="match status" value="1"/>
</dbReference>
<dbReference type="InterPro" id="IPR004647">
    <property type="entry name" value="Fe-S_hydro-lyase_TtdB-typ_cat"/>
</dbReference>
<keyword evidence="10 12" id="KW-0411">Iron-sulfur</keyword>
<feature type="domain" description="Fe-S hydro-lyase tartrate dehydratase beta-type catalytic" evidence="14">
    <location>
        <begin position="330"/>
        <end position="533"/>
    </location>
</feature>
<dbReference type="InterPro" id="IPR004646">
    <property type="entry name" value="Fe-S_hydro-lyase_TtdA-typ_cat"/>
</dbReference>
<comment type="function">
    <text evidence="12">Catalyzes the reversible hydration of fumarate to (S)-malate.</text>
</comment>
<keyword evidence="16" id="KW-1185">Reference proteome</keyword>
<evidence type="ECO:0000256" key="7">
    <source>
        <dbReference type="ARBA" id="ARBA00022532"/>
    </source>
</evidence>
<feature type="domain" description="Fe-S hydro-lyase tartrate dehydratase alpha-type catalytic" evidence="13">
    <location>
        <begin position="49"/>
        <end position="323"/>
    </location>
</feature>
<keyword evidence="9 12" id="KW-0408">Iron</keyword>
<comment type="catalytic activity">
    <reaction evidence="1 12">
        <text>(S)-malate = fumarate + H2O</text>
        <dbReference type="Rhea" id="RHEA:12460"/>
        <dbReference type="ChEBI" id="CHEBI:15377"/>
        <dbReference type="ChEBI" id="CHEBI:15589"/>
        <dbReference type="ChEBI" id="CHEBI:29806"/>
        <dbReference type="EC" id="4.2.1.2"/>
    </reaction>
</comment>
<dbReference type="EC" id="4.2.1.2" evidence="12"/>
<dbReference type="GO" id="GO:0051539">
    <property type="term" value="F:4 iron, 4 sulfur cluster binding"/>
    <property type="evidence" value="ECO:0007669"/>
    <property type="project" value="UniProtKB-UniRule"/>
</dbReference>
<keyword evidence="11 12" id="KW-0456">Lyase</keyword>
<evidence type="ECO:0000256" key="11">
    <source>
        <dbReference type="ARBA" id="ARBA00023239"/>
    </source>
</evidence>
<dbReference type="NCBIfam" id="TIGR00723">
    <property type="entry name" value="ttdB_fumA_fumB"/>
    <property type="match status" value="1"/>
</dbReference>
<dbReference type="PANTHER" id="PTHR30389:SF0">
    <property type="entry name" value="FUMARATE HYDRATASE CLASS I, AEROBIC"/>
    <property type="match status" value="1"/>
</dbReference>
<evidence type="ECO:0000259" key="14">
    <source>
        <dbReference type="Pfam" id="PF05683"/>
    </source>
</evidence>
<evidence type="ECO:0000256" key="12">
    <source>
        <dbReference type="PIRNR" id="PIRNR001394"/>
    </source>
</evidence>
<dbReference type="SUPFAM" id="SSF117457">
    <property type="entry name" value="FumA C-terminal domain-like"/>
    <property type="match status" value="1"/>
</dbReference>
<evidence type="ECO:0000256" key="9">
    <source>
        <dbReference type="ARBA" id="ARBA00023004"/>
    </source>
</evidence>
<evidence type="ECO:0000256" key="1">
    <source>
        <dbReference type="ARBA" id="ARBA00000929"/>
    </source>
</evidence>
<evidence type="ECO:0000256" key="8">
    <source>
        <dbReference type="ARBA" id="ARBA00022723"/>
    </source>
</evidence>
<dbReference type="PIRSF" id="PIRSF001394">
    <property type="entry name" value="Fe_dep_fumar_hy"/>
    <property type="match status" value="1"/>
</dbReference>
<dbReference type="PROSITE" id="PS00163">
    <property type="entry name" value="FUMARATE_LYASES"/>
    <property type="match status" value="1"/>
</dbReference>
<comment type="cofactor">
    <cofactor evidence="2 12">
        <name>[4Fe-4S] cluster</name>
        <dbReference type="ChEBI" id="CHEBI:49883"/>
    </cofactor>
</comment>
<dbReference type="InterPro" id="IPR011167">
    <property type="entry name" value="Fe_dep_fumarate_hydratase"/>
</dbReference>
<comment type="subunit">
    <text evidence="5 12">Homodimer.</text>
</comment>
<dbReference type="OrthoDB" id="9798978at2"/>
<accession>A0A3S9P7C1</accession>
<protein>
    <recommendedName>
        <fullName evidence="12">Fumarate hydratase class I</fullName>
        <ecNumber evidence="12">4.2.1.2</ecNumber>
    </recommendedName>
</protein>
<dbReference type="InterPro" id="IPR020557">
    <property type="entry name" value="Fumarate_lyase_CS"/>
</dbReference>